<feature type="region of interest" description="Disordered" evidence="4">
    <location>
        <begin position="622"/>
        <end position="641"/>
    </location>
</feature>
<feature type="region of interest" description="Disordered" evidence="4">
    <location>
        <begin position="724"/>
        <end position="751"/>
    </location>
</feature>
<gene>
    <name evidence="6" type="ORF">FFV09_16175</name>
</gene>
<feature type="region of interest" description="Disordered" evidence="4">
    <location>
        <begin position="588"/>
        <end position="608"/>
    </location>
</feature>
<dbReference type="OrthoDB" id="9808166at2"/>
<feature type="region of interest" description="Disordered" evidence="4">
    <location>
        <begin position="519"/>
        <end position="567"/>
    </location>
</feature>
<dbReference type="EMBL" id="CP041217">
    <property type="protein sequence ID" value="QDH22245.1"/>
    <property type="molecule type" value="Genomic_DNA"/>
</dbReference>
<feature type="compositionally biased region" description="Basic and acidic residues" evidence="4">
    <location>
        <begin position="530"/>
        <end position="545"/>
    </location>
</feature>
<evidence type="ECO:0000256" key="1">
    <source>
        <dbReference type="ARBA" id="ARBA00022741"/>
    </source>
</evidence>
<dbReference type="GO" id="GO:0016887">
    <property type="term" value="F:ATP hydrolysis activity"/>
    <property type="evidence" value="ECO:0007669"/>
    <property type="project" value="InterPro"/>
</dbReference>
<dbReference type="InterPro" id="IPR000432">
    <property type="entry name" value="DNA_mismatch_repair_MutS_C"/>
</dbReference>
<keyword evidence="7" id="KW-1185">Reference proteome</keyword>
<feature type="compositionally biased region" description="Low complexity" evidence="4">
    <location>
        <begin position="588"/>
        <end position="601"/>
    </location>
</feature>
<dbReference type="Pfam" id="PF00488">
    <property type="entry name" value="MutS_V"/>
    <property type="match status" value="1"/>
</dbReference>
<dbReference type="InterPro" id="IPR036187">
    <property type="entry name" value="DNA_mismatch_repair_MutS_sf"/>
</dbReference>
<evidence type="ECO:0000313" key="6">
    <source>
        <dbReference type="EMBL" id="QDH22245.1"/>
    </source>
</evidence>
<name>A0A4Y6V1X2_SACBS</name>
<evidence type="ECO:0000256" key="2">
    <source>
        <dbReference type="ARBA" id="ARBA00022840"/>
    </source>
</evidence>
<dbReference type="GO" id="GO:0140664">
    <property type="term" value="F:ATP-dependent DNA damage sensor activity"/>
    <property type="evidence" value="ECO:0007669"/>
    <property type="project" value="InterPro"/>
</dbReference>
<dbReference type="PANTHER" id="PTHR48466">
    <property type="entry name" value="OS10G0509000 PROTEIN-RELATED"/>
    <property type="match status" value="1"/>
</dbReference>
<dbReference type="AlphaFoldDB" id="A0A4Y6V1X2"/>
<protein>
    <submittedName>
        <fullName evidence="6">DNA mismatch repair protein MutS</fullName>
    </submittedName>
</protein>
<accession>A0A4Y6V1X2</accession>
<sequence>MNDTLYRQHPNIHPQTLERLQYERVVADLSTYAVSYLGRRHIAALRPIGDARTLRRRLDETDEAAGVLRRGASIPLPSLTGMESILDLLGAGYVFGEADFMHLHQFLVSCAQLIQYMHAKADWAPNAAAYASGMHRLDRLREEIERCIRSGRVLDSASRELSKVRRRMATAEERSSRRLAELMAKHRSILQENLAVQRGGRFALPVRRESRKAVKGSVLDESSSGQTVYIEPEEIRQFHDELERLRAEEAREETKILSELTGLAEQFGQELRVNAELVGEYDFLFAKARYALALDAVNVALNTEGRIRLRGARHPLMGANMVPLNFELGVRFRMLIVTGPNTGGKTLALKTVGLLTLMGQSGLLIPAEAGGELSVFDGIEADIGDGQSIEQALSTFSAHIGRVKHILETANRRTLVLIDEMASGTDPGEGVGLSIAVLEELHRRGTCVVVTTHFTEIKTFASATPGCENARMEFDAQTLQPLYRLTIGEAGRSYAFAIAQKLGLPDAVIRRAEHLTAGGGAGARAVGGDARAEGAESDGRSDAVRAEGASSADGGAEGGGRSGATQAACAAPQAEGCGAENSAHAAGAAAEPSAAEASAPGRELQPAAKADPALLPGASLRRPAAEAPQPSAPEADGAAADVPADEAAGPQTSFLRIGDSVSVPYLGKTGIVYAEEDAMGSIGVQIQGSKFRIARKRLQPHIPRESLYPEDYDLSIVFDSKSNRKKRRKMERRHMEGVTIVLPPDEPGGKP</sequence>
<dbReference type="GO" id="GO:0006298">
    <property type="term" value="P:mismatch repair"/>
    <property type="evidence" value="ECO:0007669"/>
    <property type="project" value="InterPro"/>
</dbReference>
<evidence type="ECO:0000256" key="4">
    <source>
        <dbReference type="SAM" id="MobiDB-lite"/>
    </source>
</evidence>
<keyword evidence="2" id="KW-0067">ATP-binding</keyword>
<dbReference type="SUPFAM" id="SSF48334">
    <property type="entry name" value="DNA repair protein MutS, domain III"/>
    <property type="match status" value="1"/>
</dbReference>
<dbReference type="Gene3D" id="3.40.50.300">
    <property type="entry name" value="P-loop containing nucleotide triphosphate hydrolases"/>
    <property type="match status" value="1"/>
</dbReference>
<dbReference type="InterPro" id="IPR005747">
    <property type="entry name" value="MutS2"/>
</dbReference>
<keyword evidence="1" id="KW-0547">Nucleotide-binding</keyword>
<proteinExistence type="predicted"/>
<dbReference type="GO" id="GO:0045910">
    <property type="term" value="P:negative regulation of DNA recombination"/>
    <property type="evidence" value="ECO:0007669"/>
    <property type="project" value="InterPro"/>
</dbReference>
<dbReference type="GO" id="GO:0004519">
    <property type="term" value="F:endonuclease activity"/>
    <property type="evidence" value="ECO:0007669"/>
    <property type="project" value="InterPro"/>
</dbReference>
<feature type="domain" description="DNA mismatch repair proteins mutS family" evidence="5">
    <location>
        <begin position="414"/>
        <end position="430"/>
    </location>
</feature>
<evidence type="ECO:0000313" key="7">
    <source>
        <dbReference type="Proteomes" id="UP000316968"/>
    </source>
</evidence>
<dbReference type="InterPro" id="IPR027417">
    <property type="entry name" value="P-loop_NTPase"/>
</dbReference>
<dbReference type="InterPro" id="IPR007696">
    <property type="entry name" value="DNA_mismatch_repair_MutS_core"/>
</dbReference>
<reference evidence="6 7" key="1">
    <citation type="submission" date="2019-06" db="EMBL/GenBank/DDBJ databases">
        <title>Saccharibacillus brassicae sp. nov., an endophytic bacterium isolated from Chinese cabbage seeds (Brassica pekinensis).</title>
        <authorList>
            <person name="Jiang L."/>
            <person name="Lee J."/>
            <person name="Kim S.W."/>
        </authorList>
    </citation>
    <scope>NUCLEOTIDE SEQUENCE [LARGE SCALE GENOMIC DNA]</scope>
    <source>
        <strain evidence="7">KCTC 43072 / ATSA2</strain>
    </source>
</reference>
<dbReference type="SMART" id="SM00534">
    <property type="entry name" value="MUTSac"/>
    <property type="match status" value="1"/>
</dbReference>
<feature type="compositionally biased region" description="Low complexity" evidence="4">
    <location>
        <begin position="625"/>
        <end position="641"/>
    </location>
</feature>
<keyword evidence="3" id="KW-0238">DNA-binding</keyword>
<dbReference type="Proteomes" id="UP000316968">
    <property type="component" value="Chromosome"/>
</dbReference>
<dbReference type="KEGG" id="saca:FFV09_16175"/>
<evidence type="ECO:0000259" key="5">
    <source>
        <dbReference type="PROSITE" id="PS00486"/>
    </source>
</evidence>
<dbReference type="GO" id="GO:0005524">
    <property type="term" value="F:ATP binding"/>
    <property type="evidence" value="ECO:0007669"/>
    <property type="project" value="UniProtKB-KW"/>
</dbReference>
<organism evidence="6 7">
    <name type="scientific">Saccharibacillus brassicae</name>
    <dbReference type="NCBI Taxonomy" id="2583377"/>
    <lineage>
        <taxon>Bacteria</taxon>
        <taxon>Bacillati</taxon>
        <taxon>Bacillota</taxon>
        <taxon>Bacilli</taxon>
        <taxon>Bacillales</taxon>
        <taxon>Paenibacillaceae</taxon>
        <taxon>Saccharibacillus</taxon>
    </lineage>
</organism>
<evidence type="ECO:0000256" key="3">
    <source>
        <dbReference type="ARBA" id="ARBA00023125"/>
    </source>
</evidence>
<dbReference type="InterPro" id="IPR045076">
    <property type="entry name" value="MutS"/>
</dbReference>
<dbReference type="GO" id="GO:0030983">
    <property type="term" value="F:mismatched DNA binding"/>
    <property type="evidence" value="ECO:0007669"/>
    <property type="project" value="InterPro"/>
</dbReference>
<dbReference type="PANTHER" id="PTHR48466:SF2">
    <property type="entry name" value="OS10G0509000 PROTEIN"/>
    <property type="match status" value="1"/>
</dbReference>
<dbReference type="PROSITE" id="PS00486">
    <property type="entry name" value="DNA_MISMATCH_REPAIR_2"/>
    <property type="match status" value="1"/>
</dbReference>
<dbReference type="SMART" id="SM00533">
    <property type="entry name" value="MUTSd"/>
    <property type="match status" value="1"/>
</dbReference>
<dbReference type="SUPFAM" id="SSF52540">
    <property type="entry name" value="P-loop containing nucleoside triphosphate hydrolases"/>
    <property type="match status" value="1"/>
</dbReference>
<dbReference type="NCBIfam" id="TIGR01069">
    <property type="entry name" value="mutS2"/>
    <property type="match status" value="1"/>
</dbReference>